<accession>A0AAU9TZJ7</accession>
<evidence type="ECO:0008006" key="3">
    <source>
        <dbReference type="Google" id="ProtNLM"/>
    </source>
</evidence>
<name>A0AAU9TZJ7_EUPED</name>
<dbReference type="Proteomes" id="UP001153954">
    <property type="component" value="Unassembled WGS sequence"/>
</dbReference>
<gene>
    <name evidence="1" type="ORF">EEDITHA_LOCUS7129</name>
</gene>
<dbReference type="AlphaFoldDB" id="A0AAU9TZJ7"/>
<dbReference type="PANTHER" id="PTHR28589">
    <property type="entry name" value="28S RIBOSOMAL PROTEIN S34, MITOCHONDRIAL"/>
    <property type="match status" value="1"/>
</dbReference>
<proteinExistence type="predicted"/>
<dbReference type="GO" id="GO:0005739">
    <property type="term" value="C:mitochondrion"/>
    <property type="evidence" value="ECO:0007669"/>
    <property type="project" value="InterPro"/>
</dbReference>
<evidence type="ECO:0000313" key="2">
    <source>
        <dbReference type="Proteomes" id="UP001153954"/>
    </source>
</evidence>
<dbReference type="PANTHER" id="PTHR28589:SF1">
    <property type="entry name" value="SMALL RIBOSOMAL SUBUNIT PROTEIN MS34"/>
    <property type="match status" value="1"/>
</dbReference>
<sequence>MSSPVIKYVGRTTNFKGKTLWEIVGSLKNYGVGRIIVRSVFQRYSEPSFMKIVKVETCPDEERRRVRVWVEKTFRGRKLPNLTEIYRTSYKPDYNLIPKHEEVKLLESAKSYENLPEVILPNSIEMPPLMKKFIVKDHEKKGLEVIKDYVMPLSYHYSPNRVKRIAKGDEKPTVQFTMALGTPVSPSLYEGVQLQ</sequence>
<dbReference type="GO" id="GO:0003735">
    <property type="term" value="F:structural constituent of ribosome"/>
    <property type="evidence" value="ECO:0007669"/>
    <property type="project" value="InterPro"/>
</dbReference>
<comment type="caution">
    <text evidence="1">The sequence shown here is derived from an EMBL/GenBank/DDBJ whole genome shotgun (WGS) entry which is preliminary data.</text>
</comment>
<reference evidence="1" key="1">
    <citation type="submission" date="2022-03" db="EMBL/GenBank/DDBJ databases">
        <authorList>
            <person name="Tunstrom K."/>
        </authorList>
    </citation>
    <scope>NUCLEOTIDE SEQUENCE</scope>
</reference>
<dbReference type="Pfam" id="PF16053">
    <property type="entry name" value="MRP-S34"/>
    <property type="match status" value="1"/>
</dbReference>
<keyword evidence="2" id="KW-1185">Reference proteome</keyword>
<organism evidence="1 2">
    <name type="scientific">Euphydryas editha</name>
    <name type="common">Edith's checkerspot</name>
    <dbReference type="NCBI Taxonomy" id="104508"/>
    <lineage>
        <taxon>Eukaryota</taxon>
        <taxon>Metazoa</taxon>
        <taxon>Ecdysozoa</taxon>
        <taxon>Arthropoda</taxon>
        <taxon>Hexapoda</taxon>
        <taxon>Insecta</taxon>
        <taxon>Pterygota</taxon>
        <taxon>Neoptera</taxon>
        <taxon>Endopterygota</taxon>
        <taxon>Lepidoptera</taxon>
        <taxon>Glossata</taxon>
        <taxon>Ditrysia</taxon>
        <taxon>Papilionoidea</taxon>
        <taxon>Nymphalidae</taxon>
        <taxon>Nymphalinae</taxon>
        <taxon>Euphydryas</taxon>
    </lineage>
</organism>
<protein>
    <recommendedName>
        <fullName evidence="3">Mitochondrial ribosomal protein S34</fullName>
    </recommendedName>
</protein>
<evidence type="ECO:0000313" key="1">
    <source>
        <dbReference type="EMBL" id="CAH2091248.1"/>
    </source>
</evidence>
<dbReference type="InterPro" id="IPR032053">
    <property type="entry name" value="Ribosomal_mS34"/>
</dbReference>
<dbReference type="EMBL" id="CAKOGL010000010">
    <property type="protein sequence ID" value="CAH2091248.1"/>
    <property type="molecule type" value="Genomic_DNA"/>
</dbReference>